<evidence type="ECO:0000313" key="1">
    <source>
        <dbReference type="EMBL" id="GHD34414.1"/>
    </source>
</evidence>
<dbReference type="Proteomes" id="UP000654947">
    <property type="component" value="Unassembled WGS sequence"/>
</dbReference>
<comment type="caution">
    <text evidence="1">The sequence shown here is derived from an EMBL/GenBank/DDBJ whole genome shotgun (WGS) entry which is preliminary data.</text>
</comment>
<evidence type="ECO:0000313" key="2">
    <source>
        <dbReference type="Proteomes" id="UP000654947"/>
    </source>
</evidence>
<dbReference type="AlphaFoldDB" id="A0A918XJ18"/>
<reference evidence="1 2" key="1">
    <citation type="journal article" date="2014" name="Int. J. Syst. Evol. Microbiol.">
        <title>Complete genome sequence of Corynebacterium casei LMG S-19264T (=DSM 44701T), isolated from a smear-ripened cheese.</title>
        <authorList>
            <consortium name="US DOE Joint Genome Institute (JGI-PGF)"/>
            <person name="Walter F."/>
            <person name="Albersmeier A."/>
            <person name="Kalinowski J."/>
            <person name="Ruckert C."/>
        </authorList>
    </citation>
    <scope>NUCLEOTIDE SEQUENCE [LARGE SCALE GENOMIC DNA]</scope>
    <source>
        <strain evidence="1 2">KCTC 19473</strain>
    </source>
</reference>
<name>A0A918XJ18_9ACTN</name>
<accession>A0A918XJ18</accession>
<gene>
    <name evidence="1" type="ORF">GCM10007147_39980</name>
</gene>
<proteinExistence type="predicted"/>
<dbReference type="RefSeq" id="WP_193518486.1">
    <property type="nucleotide sequence ID" value="NZ_BMXL01000030.1"/>
</dbReference>
<keyword evidence="2" id="KW-1185">Reference proteome</keyword>
<dbReference type="EMBL" id="BMXL01000030">
    <property type="protein sequence ID" value="GHD34414.1"/>
    <property type="molecule type" value="Genomic_DNA"/>
</dbReference>
<organism evidence="1 2">
    <name type="scientific">Nocardiopsis kunsanensis</name>
    <dbReference type="NCBI Taxonomy" id="141693"/>
    <lineage>
        <taxon>Bacteria</taxon>
        <taxon>Bacillati</taxon>
        <taxon>Actinomycetota</taxon>
        <taxon>Actinomycetes</taxon>
        <taxon>Streptosporangiales</taxon>
        <taxon>Nocardiopsidaceae</taxon>
        <taxon>Nocardiopsis</taxon>
    </lineage>
</organism>
<protein>
    <submittedName>
        <fullName evidence="1">Uncharacterized protein</fullName>
    </submittedName>
</protein>
<sequence length="173" mass="18944">MIIAHLLSGRAEQALVLIGRSTVQEPWEQALRAVLDMWCRAELSDQTSQEVDDLRGSVSQAFDVSRPLFSVRLGLTALHLLHRVGAETADLTSSVAEVVLRAEDGYAARDLLNSWETTDTLKQDLPRVLRASSLAEPELLGYLHQRLTKAVTAATGRLDSAFPATNTAAHRSE</sequence>